<accession>A0A1U7LSW9</accession>
<feature type="compositionally biased region" description="Polar residues" evidence="1">
    <location>
        <begin position="90"/>
        <end position="117"/>
    </location>
</feature>
<organism evidence="2 3">
    <name type="scientific">Neolecta irregularis (strain DAH-3)</name>
    <dbReference type="NCBI Taxonomy" id="1198029"/>
    <lineage>
        <taxon>Eukaryota</taxon>
        <taxon>Fungi</taxon>
        <taxon>Dikarya</taxon>
        <taxon>Ascomycota</taxon>
        <taxon>Taphrinomycotina</taxon>
        <taxon>Neolectales</taxon>
        <taxon>Neolectaceae</taxon>
        <taxon>Neolecta</taxon>
    </lineage>
</organism>
<name>A0A1U7LSW9_NEOID</name>
<comment type="caution">
    <text evidence="2">The sequence shown here is derived from an EMBL/GenBank/DDBJ whole genome shotgun (WGS) entry which is preliminary data.</text>
</comment>
<proteinExistence type="predicted"/>
<evidence type="ECO:0000313" key="2">
    <source>
        <dbReference type="EMBL" id="OLL25765.1"/>
    </source>
</evidence>
<feature type="non-terminal residue" evidence="2">
    <location>
        <position position="1"/>
    </location>
</feature>
<sequence length="159" mass="17990">GKRVKSIKTQFLHHQAILLSTSTRFARHQLDSTWLELNKPPENPLEAKLHENNSPPRPPGNRPLLPEVSRNPIDTALVPSLFERSDDTRNPQSFLSENSHSSVSFEKSPKTSRPTFDSSHQLLVRFKRLLKLTSSLCLKIPICVLFTANESLSNPRICS</sequence>
<gene>
    <name evidence="2" type="ORF">NEOLI_000650</name>
</gene>
<keyword evidence="3" id="KW-1185">Reference proteome</keyword>
<evidence type="ECO:0000256" key="1">
    <source>
        <dbReference type="SAM" id="MobiDB-lite"/>
    </source>
</evidence>
<evidence type="ECO:0000313" key="3">
    <source>
        <dbReference type="Proteomes" id="UP000186594"/>
    </source>
</evidence>
<reference evidence="2 3" key="1">
    <citation type="submission" date="2016-04" db="EMBL/GenBank/DDBJ databases">
        <title>Evolutionary innovation and constraint leading to complex multicellularity in the Ascomycota.</title>
        <authorList>
            <person name="Cisse O."/>
            <person name="Nguyen A."/>
            <person name="Hewitt D.A."/>
            <person name="Jedd G."/>
            <person name="Stajich J.E."/>
        </authorList>
    </citation>
    <scope>NUCLEOTIDE SEQUENCE [LARGE SCALE GENOMIC DNA]</scope>
    <source>
        <strain evidence="2 3">DAH-3</strain>
    </source>
</reference>
<dbReference type="Proteomes" id="UP000186594">
    <property type="component" value="Unassembled WGS sequence"/>
</dbReference>
<dbReference type="AlphaFoldDB" id="A0A1U7LSW9"/>
<dbReference type="OMA" id="MHSTTHP"/>
<protein>
    <submittedName>
        <fullName evidence="2">Uncharacterized protein</fullName>
    </submittedName>
</protein>
<feature type="region of interest" description="Disordered" evidence="1">
    <location>
        <begin position="37"/>
        <end position="117"/>
    </location>
</feature>
<dbReference type="EMBL" id="LXFE01000322">
    <property type="protein sequence ID" value="OLL25765.1"/>
    <property type="molecule type" value="Genomic_DNA"/>
</dbReference>